<evidence type="ECO:0000313" key="3">
    <source>
        <dbReference type="Proteomes" id="UP000030645"/>
    </source>
</evidence>
<organism evidence="2 3">
    <name type="scientific">Morus notabilis</name>
    <dbReference type="NCBI Taxonomy" id="981085"/>
    <lineage>
        <taxon>Eukaryota</taxon>
        <taxon>Viridiplantae</taxon>
        <taxon>Streptophyta</taxon>
        <taxon>Embryophyta</taxon>
        <taxon>Tracheophyta</taxon>
        <taxon>Spermatophyta</taxon>
        <taxon>Magnoliopsida</taxon>
        <taxon>eudicotyledons</taxon>
        <taxon>Gunneridae</taxon>
        <taxon>Pentapetalae</taxon>
        <taxon>rosids</taxon>
        <taxon>fabids</taxon>
        <taxon>Rosales</taxon>
        <taxon>Moraceae</taxon>
        <taxon>Moreae</taxon>
        <taxon>Morus</taxon>
    </lineage>
</organism>
<name>W9RX73_9ROSA</name>
<accession>W9RX73</accession>
<dbReference type="EMBL" id="KE345789">
    <property type="protein sequence ID" value="EXC16221.1"/>
    <property type="molecule type" value="Genomic_DNA"/>
</dbReference>
<sequence>MNSYEETFKNEDMSSLSQIQSSRDEKKGGQCPACFRIPQKLLRRLSPNRANSRAFAGKLWEPEPPQAMSSSFSSP</sequence>
<protein>
    <submittedName>
        <fullName evidence="2">Uncharacterized protein</fullName>
    </submittedName>
</protein>
<reference evidence="3" key="1">
    <citation type="submission" date="2013-01" db="EMBL/GenBank/DDBJ databases">
        <title>Draft Genome Sequence of a Mulberry Tree, Morus notabilis C.K. Schneid.</title>
        <authorList>
            <person name="He N."/>
            <person name="Zhao S."/>
        </authorList>
    </citation>
    <scope>NUCLEOTIDE SEQUENCE</scope>
</reference>
<evidence type="ECO:0000313" key="2">
    <source>
        <dbReference type="EMBL" id="EXC16221.1"/>
    </source>
</evidence>
<gene>
    <name evidence="2" type="ORF">L484_024393</name>
</gene>
<dbReference type="Proteomes" id="UP000030645">
    <property type="component" value="Unassembled WGS sequence"/>
</dbReference>
<dbReference type="AlphaFoldDB" id="W9RX73"/>
<keyword evidence="3" id="KW-1185">Reference proteome</keyword>
<feature type="region of interest" description="Disordered" evidence="1">
    <location>
        <begin position="56"/>
        <end position="75"/>
    </location>
</feature>
<feature type="compositionally biased region" description="Basic and acidic residues" evidence="1">
    <location>
        <begin position="1"/>
        <end position="12"/>
    </location>
</feature>
<proteinExistence type="predicted"/>
<evidence type="ECO:0000256" key="1">
    <source>
        <dbReference type="SAM" id="MobiDB-lite"/>
    </source>
</evidence>
<feature type="region of interest" description="Disordered" evidence="1">
    <location>
        <begin position="1"/>
        <end position="31"/>
    </location>
</feature>